<dbReference type="Proteomes" id="UP000265180">
    <property type="component" value="Chromosome 21"/>
</dbReference>
<protein>
    <submittedName>
        <fullName evidence="2">Uncharacterized protein</fullName>
    </submittedName>
</protein>
<organism evidence="2 3">
    <name type="scientific">Oryzias latipes</name>
    <name type="common">Japanese rice fish</name>
    <name type="synonym">Japanese killifish</name>
    <dbReference type="NCBI Taxonomy" id="8090"/>
    <lineage>
        <taxon>Eukaryota</taxon>
        <taxon>Metazoa</taxon>
        <taxon>Chordata</taxon>
        <taxon>Craniata</taxon>
        <taxon>Vertebrata</taxon>
        <taxon>Euteleostomi</taxon>
        <taxon>Actinopterygii</taxon>
        <taxon>Neopterygii</taxon>
        <taxon>Teleostei</taxon>
        <taxon>Neoteleostei</taxon>
        <taxon>Acanthomorphata</taxon>
        <taxon>Ovalentaria</taxon>
        <taxon>Atherinomorphae</taxon>
        <taxon>Beloniformes</taxon>
        <taxon>Adrianichthyidae</taxon>
        <taxon>Oryziinae</taxon>
        <taxon>Oryzias</taxon>
    </lineage>
</organism>
<evidence type="ECO:0000313" key="3">
    <source>
        <dbReference type="Proteomes" id="UP000265180"/>
    </source>
</evidence>
<proteinExistence type="predicted"/>
<keyword evidence="1" id="KW-0472">Membrane</keyword>
<evidence type="ECO:0000313" key="2">
    <source>
        <dbReference type="Ensembl" id="ENSORLP00020010959.1"/>
    </source>
</evidence>
<reference key="1">
    <citation type="journal article" date="2007" name="Nature">
        <title>The medaka draft genome and insights into vertebrate genome evolution.</title>
        <authorList>
            <person name="Kasahara M."/>
            <person name="Naruse K."/>
            <person name="Sasaki S."/>
            <person name="Nakatani Y."/>
            <person name="Qu W."/>
            <person name="Ahsan B."/>
            <person name="Yamada T."/>
            <person name="Nagayasu Y."/>
            <person name="Doi K."/>
            <person name="Kasai Y."/>
            <person name="Jindo T."/>
            <person name="Kobayashi D."/>
            <person name="Shimada A."/>
            <person name="Toyoda A."/>
            <person name="Kuroki Y."/>
            <person name="Fujiyama A."/>
            <person name="Sasaki T."/>
            <person name="Shimizu A."/>
            <person name="Asakawa S."/>
            <person name="Shimizu N."/>
            <person name="Hashimoto S."/>
            <person name="Yang J."/>
            <person name="Lee Y."/>
            <person name="Matsushima K."/>
            <person name="Sugano S."/>
            <person name="Sakaizumi M."/>
            <person name="Narita T."/>
            <person name="Ohishi K."/>
            <person name="Haga S."/>
            <person name="Ohta F."/>
            <person name="Nomoto H."/>
            <person name="Nogata K."/>
            <person name="Morishita T."/>
            <person name="Endo T."/>
            <person name="Shin-I T."/>
            <person name="Takeda H."/>
            <person name="Morishita S."/>
            <person name="Kohara Y."/>
        </authorList>
    </citation>
    <scope>NUCLEOTIDE SEQUENCE [LARGE SCALE GENOMIC DNA]</scope>
    <source>
        <strain>Hd-rR</strain>
    </source>
</reference>
<name>A0A3P9KR81_ORYLA</name>
<feature type="transmembrane region" description="Helical" evidence="1">
    <location>
        <begin position="82"/>
        <end position="101"/>
    </location>
</feature>
<reference evidence="2 3" key="2">
    <citation type="submission" date="2017-04" db="EMBL/GenBank/DDBJ databases">
        <title>CpG methylation of centromeres and impact of large insertions on vertebrate speciation.</title>
        <authorList>
            <person name="Ichikawa K."/>
            <person name="Yoshimura J."/>
            <person name="Morishita S."/>
        </authorList>
    </citation>
    <scope>NUCLEOTIDE SEQUENCE</scope>
    <source>
        <strain evidence="2 3">HNI</strain>
    </source>
</reference>
<dbReference type="Ensembl" id="ENSORLT00020017760.1">
    <property type="protein sequence ID" value="ENSORLP00020010959.1"/>
    <property type="gene ID" value="ENSORLG00020011894.1"/>
</dbReference>
<keyword evidence="1" id="KW-1133">Transmembrane helix</keyword>
<reference evidence="2" key="4">
    <citation type="submission" date="2025-09" db="UniProtKB">
        <authorList>
            <consortium name="Ensembl"/>
        </authorList>
    </citation>
    <scope>IDENTIFICATION</scope>
    <source>
        <strain evidence="2">HNI</strain>
    </source>
</reference>
<accession>A0A3P9KR81</accession>
<sequence>GGYFVLYPWFVTFSQVHSLHTCSTLSACCEGFDVALLHFQTFCLPFNWNLSPMNFMNNTIFWENMGLMFLLFVFLPQSFLTCLHSLLYIPPFLLLICHHLFRNGSYTCEVSNNAGSESCSTLVSVKGLCLLAFTKNFFCQSNQPNWPLCTMMICNIGQRLF</sequence>
<evidence type="ECO:0000256" key="1">
    <source>
        <dbReference type="SAM" id="Phobius"/>
    </source>
</evidence>
<keyword evidence="1" id="KW-0812">Transmembrane</keyword>
<dbReference type="AlphaFoldDB" id="A0A3P9KR81"/>
<reference evidence="2" key="3">
    <citation type="submission" date="2025-08" db="UniProtKB">
        <authorList>
            <consortium name="Ensembl"/>
        </authorList>
    </citation>
    <scope>IDENTIFICATION</scope>
    <source>
        <strain evidence="2">HNI</strain>
    </source>
</reference>